<gene>
    <name evidence="2" type="ORF">LGLO00237_LOCUS4784</name>
</gene>
<proteinExistence type="predicted"/>
<dbReference type="AlphaFoldDB" id="A0A7S3YGT4"/>
<feature type="region of interest" description="Disordered" evidence="1">
    <location>
        <begin position="180"/>
        <end position="247"/>
    </location>
</feature>
<feature type="compositionally biased region" description="Low complexity" evidence="1">
    <location>
        <begin position="147"/>
        <end position="160"/>
    </location>
</feature>
<feature type="region of interest" description="Disordered" evidence="1">
    <location>
        <begin position="1"/>
        <end position="22"/>
    </location>
</feature>
<reference evidence="2" key="1">
    <citation type="submission" date="2021-01" db="EMBL/GenBank/DDBJ databases">
        <authorList>
            <person name="Corre E."/>
            <person name="Pelletier E."/>
            <person name="Niang G."/>
            <person name="Scheremetjew M."/>
            <person name="Finn R."/>
            <person name="Kale V."/>
            <person name="Holt S."/>
            <person name="Cochrane G."/>
            <person name="Meng A."/>
            <person name="Brown T."/>
            <person name="Cohen L."/>
        </authorList>
    </citation>
    <scope>NUCLEOTIDE SEQUENCE</scope>
    <source>
        <strain evidence="2">CCCM811</strain>
    </source>
</reference>
<name>A0A7S3YGT4_9EUKA</name>
<organism evidence="2">
    <name type="scientific">Lotharella globosa</name>
    <dbReference type="NCBI Taxonomy" id="91324"/>
    <lineage>
        <taxon>Eukaryota</taxon>
        <taxon>Sar</taxon>
        <taxon>Rhizaria</taxon>
        <taxon>Cercozoa</taxon>
        <taxon>Chlorarachniophyceae</taxon>
        <taxon>Lotharella</taxon>
    </lineage>
</organism>
<feature type="compositionally biased region" description="Polar residues" evidence="1">
    <location>
        <begin position="324"/>
        <end position="336"/>
    </location>
</feature>
<feature type="region of interest" description="Disordered" evidence="1">
    <location>
        <begin position="292"/>
        <end position="343"/>
    </location>
</feature>
<feature type="compositionally biased region" description="Basic residues" evidence="1">
    <location>
        <begin position="118"/>
        <end position="134"/>
    </location>
</feature>
<dbReference type="EMBL" id="HBIV01006544">
    <property type="protein sequence ID" value="CAE0651214.1"/>
    <property type="molecule type" value="Transcribed_RNA"/>
</dbReference>
<feature type="compositionally biased region" description="Basic residues" evidence="1">
    <location>
        <begin position="297"/>
        <end position="317"/>
    </location>
</feature>
<evidence type="ECO:0000313" key="2">
    <source>
        <dbReference type="EMBL" id="CAE0651214.1"/>
    </source>
</evidence>
<feature type="region of interest" description="Disordered" evidence="1">
    <location>
        <begin position="110"/>
        <end position="160"/>
    </location>
</feature>
<protein>
    <submittedName>
        <fullName evidence="2">Uncharacterized protein</fullName>
    </submittedName>
</protein>
<sequence>MPASGEAPAIPVPRRSKQGARILKPGKTVTATVRSEKKAKLGRNKVSAFQKRSTSQAKAIMDLLTKVTKFREQMDRTLFCTIFVRTLHDRLPPSELRRILAALRAQGIIPAGKEEKRPRRRGRPPKRKSSKKSSRLQTPEPLNLAWSSSGGPRRSPRLSPRTPVLASALMDLTRAFAEQAAGTTSEGFQIPKSPIVRTGGKRPQRPPPLPLPNLELGEAQKPPSAFTLRRSPRFTPQKQQDEMDQELKKQQNLMLAGAAWDAPIKRRLDFPSPVPLRRPRKPGMPRVAVIRKERAQPKRKRKMTRKGASMARKRKTARKDSEQPESSSMPQAQRNLTLADGPMSPGRKYLLRSFIAPVSPLLRSGNAHGL</sequence>
<accession>A0A7S3YGT4</accession>
<evidence type="ECO:0000256" key="1">
    <source>
        <dbReference type="SAM" id="MobiDB-lite"/>
    </source>
</evidence>